<evidence type="ECO:0000256" key="5">
    <source>
        <dbReference type="ARBA" id="ARBA00066962"/>
    </source>
</evidence>
<gene>
    <name evidence="11" type="ORF">NLU13_0150</name>
</gene>
<evidence type="ECO:0000259" key="8">
    <source>
        <dbReference type="Pfam" id="PF01055"/>
    </source>
</evidence>
<feature type="domain" description="Glycoside hydrolase family 31 TIM barrel" evidence="8">
    <location>
        <begin position="296"/>
        <end position="617"/>
    </location>
</feature>
<dbReference type="Proteomes" id="UP001175261">
    <property type="component" value="Unassembled WGS sequence"/>
</dbReference>
<comment type="similarity">
    <text evidence="1 6">Belongs to the glycosyl hydrolase 31 family.</text>
</comment>
<dbReference type="FunFam" id="3.20.20.80:FF:000053">
    <property type="entry name" value="Alpha-xylosidase YicI"/>
    <property type="match status" value="1"/>
</dbReference>
<dbReference type="EMBL" id="JAPDFR010000001">
    <property type="protein sequence ID" value="KAK0390646.1"/>
    <property type="molecule type" value="Genomic_DNA"/>
</dbReference>
<dbReference type="InterPro" id="IPR000322">
    <property type="entry name" value="Glyco_hydro_31_TIM"/>
</dbReference>
<comment type="catalytic activity">
    <reaction evidence="4">
        <text>Hydrolysis of terminal, non-reducing alpha-D-xylose residues with release of alpha-D-xylose.</text>
        <dbReference type="EC" id="3.2.1.177"/>
    </reaction>
</comment>
<evidence type="ECO:0000313" key="12">
    <source>
        <dbReference type="Proteomes" id="UP001175261"/>
    </source>
</evidence>
<keyword evidence="12" id="KW-1185">Reference proteome</keyword>
<dbReference type="Pfam" id="PF21365">
    <property type="entry name" value="Glyco_hydro_31_3rd"/>
    <property type="match status" value="1"/>
</dbReference>
<dbReference type="InterPro" id="IPR013780">
    <property type="entry name" value="Glyco_hydro_b"/>
</dbReference>
<evidence type="ECO:0000256" key="6">
    <source>
        <dbReference type="RuleBase" id="RU361185"/>
    </source>
</evidence>
<feature type="domain" description="Glycoside hydrolase family 31 N-terminal" evidence="9">
    <location>
        <begin position="45"/>
        <end position="248"/>
    </location>
</feature>
<organism evidence="11 12">
    <name type="scientific">Sarocladium strictum</name>
    <name type="common">Black bundle disease fungus</name>
    <name type="synonym">Acremonium strictum</name>
    <dbReference type="NCBI Taxonomy" id="5046"/>
    <lineage>
        <taxon>Eukaryota</taxon>
        <taxon>Fungi</taxon>
        <taxon>Dikarya</taxon>
        <taxon>Ascomycota</taxon>
        <taxon>Pezizomycotina</taxon>
        <taxon>Sordariomycetes</taxon>
        <taxon>Hypocreomycetidae</taxon>
        <taxon>Hypocreales</taxon>
        <taxon>Sarocladiaceae</taxon>
        <taxon>Sarocladium</taxon>
    </lineage>
</organism>
<protein>
    <recommendedName>
        <fullName evidence="5">alpha-D-xyloside xylohydrolase</fullName>
        <ecNumber evidence="5">3.2.1.177</ecNumber>
    </recommendedName>
</protein>
<dbReference type="InterPro" id="IPR048395">
    <property type="entry name" value="Glyco_hydro_31_C"/>
</dbReference>
<evidence type="ECO:0000256" key="1">
    <source>
        <dbReference type="ARBA" id="ARBA00007806"/>
    </source>
</evidence>
<dbReference type="AlphaFoldDB" id="A0AA39LAJ8"/>
<dbReference type="SUPFAM" id="SSF74650">
    <property type="entry name" value="Galactose mutarotase-like"/>
    <property type="match status" value="1"/>
</dbReference>
<dbReference type="CDD" id="cd06593">
    <property type="entry name" value="GH31_xylosidase_YicI"/>
    <property type="match status" value="1"/>
</dbReference>
<dbReference type="NCBIfam" id="NF007940">
    <property type="entry name" value="PRK10658.1"/>
    <property type="match status" value="1"/>
</dbReference>
<sequence>MRFTHGIWENREHTKVYDAVETVSVTSPSPNKLRALCATRHIKHLELETVAPGIISCSATHFRGGLKTSNEPRYELFPDGEQVSRKGAENVTASHDDEAKTSTLPGGSGFEAVLDRNPSHFRVKFQSDGASDQPRQTLTSLGYQGVQYVVAPNSAPMPTPLDATTEVSDTYYRAAPKPGSRPHMVVSLDLQVGELVYGLGERFGPLTKNGQSLDIWNEDAGTISLHTYKNIPFYMTNRGYGVFFDHSDIVSLEVQTERLAKVQASVQGEQIRWFVIHGPTPKEILRRYADLTGHSSLPPAWTFGLYLSTSFLTDYSEATVNSQIDGMLQRNIPLSVLHFDCFWMRGLTWTSFVFDPEHFPDPKNFLGRLHERGIKVCVWINPYIAQESEVFEEAMEKGYLIKRVDGSTWQGDNWQAGMAVVDFTNPDALQWYQDHLKTLLDLGVDTFKTDFGERIPWENVKYHNGMDPRAGHNYYAQLYNRAVYDAIVSRRGASEAALFARAATAGGQRLPVHWGGDCESTWPGMSQSLRGGLSLGLSGFGFWSHDIAGFITEGIEDDSAPDAHIYKRWVQFGLLSSHSRLHGSHSYRVPWLVDDEACDVLGRFSRLKNSLMPYIFAQAIKAMMVEFPEDRTCHSLDEQYMLGESLLVAPIFNNDGVCEYYLPKGTWTGLIDGKQRVGPGWVTETFDNLHLPVLVRQGHAILVGTEEKPNYDWAAELTKVVIGAVDDKSSIEVPVPSASEFGEFAGTVKVSDGKVEVTGDVKKTPELLKLEEGSHL</sequence>
<dbReference type="GO" id="GO:0061634">
    <property type="term" value="F:alpha-D-xyloside xylohydrolase"/>
    <property type="evidence" value="ECO:0007669"/>
    <property type="project" value="UniProtKB-EC"/>
</dbReference>
<dbReference type="InterPro" id="IPR011013">
    <property type="entry name" value="Gal_mutarotase_sf_dom"/>
</dbReference>
<evidence type="ECO:0000256" key="7">
    <source>
        <dbReference type="SAM" id="MobiDB-lite"/>
    </source>
</evidence>
<dbReference type="SUPFAM" id="SSF51011">
    <property type="entry name" value="Glycosyl hydrolase domain"/>
    <property type="match status" value="1"/>
</dbReference>
<feature type="region of interest" description="Disordered" evidence="7">
    <location>
        <begin position="81"/>
        <end position="108"/>
    </location>
</feature>
<feature type="compositionally biased region" description="Basic and acidic residues" evidence="7">
    <location>
        <begin position="81"/>
        <end position="100"/>
    </location>
</feature>
<dbReference type="Pfam" id="PF13802">
    <property type="entry name" value="Gal_mutarotas_2"/>
    <property type="match status" value="1"/>
</dbReference>
<dbReference type="PANTHER" id="PTHR43053">
    <property type="entry name" value="GLYCOSIDASE FAMILY 31"/>
    <property type="match status" value="1"/>
</dbReference>
<dbReference type="InterPro" id="IPR017853">
    <property type="entry name" value="GH"/>
</dbReference>
<evidence type="ECO:0000256" key="4">
    <source>
        <dbReference type="ARBA" id="ARBA00052064"/>
    </source>
</evidence>
<dbReference type="Gene3D" id="2.60.40.1760">
    <property type="entry name" value="glycosyl hydrolase (family 31)"/>
    <property type="match status" value="1"/>
</dbReference>
<evidence type="ECO:0000259" key="10">
    <source>
        <dbReference type="Pfam" id="PF21365"/>
    </source>
</evidence>
<evidence type="ECO:0000313" key="11">
    <source>
        <dbReference type="EMBL" id="KAK0390646.1"/>
    </source>
</evidence>
<dbReference type="InterPro" id="IPR050985">
    <property type="entry name" value="Alpha-glycosidase_related"/>
</dbReference>
<evidence type="ECO:0000256" key="2">
    <source>
        <dbReference type="ARBA" id="ARBA00022801"/>
    </source>
</evidence>
<proteinExistence type="inferred from homology"/>
<comment type="caution">
    <text evidence="11">The sequence shown here is derived from an EMBL/GenBank/DDBJ whole genome shotgun (WGS) entry which is preliminary data.</text>
</comment>
<dbReference type="GO" id="GO:0005975">
    <property type="term" value="P:carbohydrate metabolic process"/>
    <property type="evidence" value="ECO:0007669"/>
    <property type="project" value="InterPro"/>
</dbReference>
<dbReference type="Pfam" id="PF01055">
    <property type="entry name" value="Glyco_hydro_31_2nd"/>
    <property type="match status" value="1"/>
</dbReference>
<dbReference type="InterPro" id="IPR025887">
    <property type="entry name" value="Glyco_hydro_31_N_dom"/>
</dbReference>
<dbReference type="CDD" id="cd14752">
    <property type="entry name" value="GH31_N"/>
    <property type="match status" value="1"/>
</dbReference>
<dbReference type="PANTHER" id="PTHR43053:SF4">
    <property type="entry name" value="MYOGENESIS-REGULATING GLYCOSIDASE"/>
    <property type="match status" value="1"/>
</dbReference>
<dbReference type="EC" id="3.2.1.177" evidence="5"/>
<evidence type="ECO:0000259" key="9">
    <source>
        <dbReference type="Pfam" id="PF13802"/>
    </source>
</evidence>
<dbReference type="Gene3D" id="2.60.40.1180">
    <property type="entry name" value="Golgi alpha-mannosidase II"/>
    <property type="match status" value="1"/>
</dbReference>
<dbReference type="Gene3D" id="3.20.20.80">
    <property type="entry name" value="Glycosidases"/>
    <property type="match status" value="1"/>
</dbReference>
<evidence type="ECO:0000256" key="3">
    <source>
        <dbReference type="ARBA" id="ARBA00023295"/>
    </source>
</evidence>
<keyword evidence="3 6" id="KW-0326">Glycosidase</keyword>
<keyword evidence="2 6" id="KW-0378">Hydrolase</keyword>
<dbReference type="SUPFAM" id="SSF51445">
    <property type="entry name" value="(Trans)glycosidases"/>
    <property type="match status" value="1"/>
</dbReference>
<name>A0AA39LAJ8_SARSR</name>
<accession>A0AA39LAJ8</accession>
<feature type="domain" description="Glycosyl hydrolase family 31 C-terminal" evidence="10">
    <location>
        <begin position="620"/>
        <end position="701"/>
    </location>
</feature>
<reference evidence="11" key="1">
    <citation type="submission" date="2022-10" db="EMBL/GenBank/DDBJ databases">
        <title>Determination and structural analysis of whole genome sequence of Sarocladium strictum F4-1.</title>
        <authorList>
            <person name="Hu L."/>
            <person name="Jiang Y."/>
        </authorList>
    </citation>
    <scope>NUCLEOTIDE SEQUENCE</scope>
    <source>
        <strain evidence="11">F4-1</strain>
    </source>
</reference>
<dbReference type="GO" id="GO:0030246">
    <property type="term" value="F:carbohydrate binding"/>
    <property type="evidence" value="ECO:0007669"/>
    <property type="project" value="InterPro"/>
</dbReference>